<dbReference type="OrthoDB" id="10657630at2759"/>
<name>A0A3M7LZV1_9PLEO</name>
<proteinExistence type="predicted"/>
<dbReference type="EMBL" id="KE747811">
    <property type="protein sequence ID" value="RMZ67741.1"/>
    <property type="molecule type" value="Genomic_DNA"/>
</dbReference>
<keyword evidence="2" id="KW-1185">Reference proteome</keyword>
<dbReference type="Proteomes" id="UP000265663">
    <property type="component" value="Unassembled WGS sequence"/>
</dbReference>
<dbReference type="AlphaFoldDB" id="A0A3M7LZV1"/>
<organism evidence="1 2">
    <name type="scientific">Pyrenophora seminiperda CCB06</name>
    <dbReference type="NCBI Taxonomy" id="1302712"/>
    <lineage>
        <taxon>Eukaryota</taxon>
        <taxon>Fungi</taxon>
        <taxon>Dikarya</taxon>
        <taxon>Ascomycota</taxon>
        <taxon>Pezizomycotina</taxon>
        <taxon>Dothideomycetes</taxon>
        <taxon>Pleosporomycetidae</taxon>
        <taxon>Pleosporales</taxon>
        <taxon>Pleosporineae</taxon>
        <taxon>Pleosporaceae</taxon>
        <taxon>Pyrenophora</taxon>
    </lineage>
</organism>
<evidence type="ECO:0000313" key="1">
    <source>
        <dbReference type="EMBL" id="RMZ67741.1"/>
    </source>
</evidence>
<sequence>MRLQAWFAYCRRRELCRLVSRTSPLAKRKLLTRHCGTVLVVTTLRGADGSCKVLTVIMESCRGQPRLQCGRVAAALLPQFSRFCTENNAIALMLPTGHRTSQSPKRQSASIRVGTLNALSLALASLEKVSSLIRNQCLL</sequence>
<protein>
    <submittedName>
        <fullName evidence="1">Uncharacterized protein</fullName>
    </submittedName>
</protein>
<evidence type="ECO:0000313" key="2">
    <source>
        <dbReference type="Proteomes" id="UP000265663"/>
    </source>
</evidence>
<gene>
    <name evidence="1" type="ORF">GMOD_00010118</name>
</gene>
<reference evidence="1 2" key="1">
    <citation type="journal article" date="2014" name="PLoS ONE">
        <title>De novo Genome Assembly of the Fungal Plant Pathogen Pyrenophora semeniperda.</title>
        <authorList>
            <person name="Soliai M.M."/>
            <person name="Meyer S.E."/>
            <person name="Udall J.A."/>
            <person name="Elzinga D.E."/>
            <person name="Hermansen R.A."/>
            <person name="Bodily P.M."/>
            <person name="Hart A.A."/>
            <person name="Coleman C.E."/>
        </authorList>
    </citation>
    <scope>NUCLEOTIDE SEQUENCE [LARGE SCALE GENOMIC DNA]</scope>
    <source>
        <strain evidence="1 2">CCB06</strain>
        <tissue evidence="1">Mycelium</tissue>
    </source>
</reference>
<accession>A0A3M7LZV1</accession>